<evidence type="ECO:0000313" key="2">
    <source>
        <dbReference type="EMBL" id="MTF89660.1"/>
    </source>
</evidence>
<dbReference type="AlphaFoldDB" id="A0A6G2BP77"/>
<name>A0A6G2BP77_KLEPN</name>
<dbReference type="Gene3D" id="3.90.75.20">
    <property type="match status" value="1"/>
</dbReference>
<dbReference type="GO" id="GO:0003677">
    <property type="term" value="F:DNA binding"/>
    <property type="evidence" value="ECO:0007669"/>
    <property type="project" value="InterPro"/>
</dbReference>
<gene>
    <name evidence="2" type="ORF">GJD85_05435</name>
</gene>
<dbReference type="RefSeq" id="WP_073546892.1">
    <property type="nucleotide sequence ID" value="NZ_CABFWS010000001.1"/>
</dbReference>
<dbReference type="InterPro" id="IPR016177">
    <property type="entry name" value="DNA-bd_dom_sf"/>
</dbReference>
<sequence length="184" mass="21198">MNTSLNKEPSIDYFRECFTYECDTGVIRWRERPEHHFKTLRDHRVWNNRYPGRIAGSIGSNGYRQITILGFPVKAHRIAWMLHTGKLLNGSVDHVNGVRDDNRISNLRIATPEDNARNKKQGALNKSGSMGVYWVKADRKWRVRIGVNGKYVSVGVFSNLEDALEARKTAEIKYGYHENHGRAQ</sequence>
<dbReference type="InterPro" id="IPR003615">
    <property type="entry name" value="HNH_nuc"/>
</dbReference>
<dbReference type="EMBL" id="WMIM01000003">
    <property type="protein sequence ID" value="MTF89660.1"/>
    <property type="molecule type" value="Genomic_DNA"/>
</dbReference>
<proteinExistence type="predicted"/>
<comment type="caution">
    <text evidence="2">The sequence shown here is derived from an EMBL/GenBank/DDBJ whole genome shotgun (WGS) entry which is preliminary data.</text>
</comment>
<keyword evidence="2" id="KW-0540">Nuclease</keyword>
<accession>A0A6G2BP77</accession>
<dbReference type="SUPFAM" id="SSF54171">
    <property type="entry name" value="DNA-binding domain"/>
    <property type="match status" value="1"/>
</dbReference>
<organism evidence="2">
    <name type="scientific">Klebsiella pneumoniae</name>
    <dbReference type="NCBI Taxonomy" id="573"/>
    <lineage>
        <taxon>Bacteria</taxon>
        <taxon>Pseudomonadati</taxon>
        <taxon>Pseudomonadota</taxon>
        <taxon>Gammaproteobacteria</taxon>
        <taxon>Enterobacterales</taxon>
        <taxon>Enterobacteriaceae</taxon>
        <taxon>Klebsiella/Raoultella group</taxon>
        <taxon>Klebsiella</taxon>
        <taxon>Klebsiella pneumoniae complex</taxon>
    </lineage>
</organism>
<dbReference type="SUPFAM" id="SSF54060">
    <property type="entry name" value="His-Me finger endonucleases"/>
    <property type="match status" value="1"/>
</dbReference>
<dbReference type="InterPro" id="IPR044925">
    <property type="entry name" value="His-Me_finger_sf"/>
</dbReference>
<protein>
    <submittedName>
        <fullName evidence="2">HNH endonuclease</fullName>
    </submittedName>
</protein>
<feature type="domain" description="HNH nuclease" evidence="1">
    <location>
        <begin position="74"/>
        <end position="117"/>
    </location>
</feature>
<reference evidence="2" key="1">
    <citation type="journal article" date="2019" name="PLoS ONE">
        <title>Whole genome sequencing snapshot of multi-drug resistant Klebsiella pneumoniae strains from hospitals and receiving wastewater treatment plants in Southern Romania.</title>
        <authorList>
            <person name="Paraschiv S."/>
            <person name="Surleac M."/>
            <person name="Czobor Barbu I."/>
            <person name="Popa L.I."/>
            <person name="Gheorghe I."/>
            <person name="Otelea D."/>
            <person name="Chifiriuc M.C."/>
        </authorList>
    </citation>
    <scope>NUCLEOTIDE SEQUENCE</scope>
    <source>
        <strain evidence="2">RADAR41</strain>
    </source>
</reference>
<keyword evidence="2" id="KW-0255">Endonuclease</keyword>
<dbReference type="Pfam" id="PF13392">
    <property type="entry name" value="HNH_3"/>
    <property type="match status" value="1"/>
</dbReference>
<keyword evidence="2" id="KW-0378">Hydrolase</keyword>
<evidence type="ECO:0000259" key="1">
    <source>
        <dbReference type="Pfam" id="PF13392"/>
    </source>
</evidence>
<dbReference type="GO" id="GO:0004519">
    <property type="term" value="F:endonuclease activity"/>
    <property type="evidence" value="ECO:0007669"/>
    <property type="project" value="UniProtKB-KW"/>
</dbReference>